<dbReference type="Proteomes" id="UP001200470">
    <property type="component" value="Unassembled WGS sequence"/>
</dbReference>
<evidence type="ECO:0000313" key="6">
    <source>
        <dbReference type="EMBL" id="MCF2563940.1"/>
    </source>
</evidence>
<accession>A0ABS9CFT4</accession>
<keyword evidence="3" id="KW-1133">Transmembrane helix</keyword>
<evidence type="ECO:0000256" key="2">
    <source>
        <dbReference type="ARBA" id="ARBA00022692"/>
    </source>
</evidence>
<sequence>MELPDFMSYANKFSQSDFVEKISRIAKRAGAKLVYAALILYYTLQSDKVSTANKALIIGALGYMISPLDVIPDAIPIVGLTDDLAVLLYVLKKVWGDVAPEIQEKAKQRLSKWFDEDEIEEANDLFGKSE</sequence>
<evidence type="ECO:0000259" key="5">
    <source>
        <dbReference type="Pfam" id="PF06803"/>
    </source>
</evidence>
<evidence type="ECO:0000256" key="3">
    <source>
        <dbReference type="ARBA" id="ARBA00022989"/>
    </source>
</evidence>
<comment type="caution">
    <text evidence="6">The sequence shown here is derived from an EMBL/GenBank/DDBJ whole genome shotgun (WGS) entry which is preliminary data.</text>
</comment>
<protein>
    <submittedName>
        <fullName evidence="6">DUF1232 domain-containing protein</fullName>
    </submittedName>
</protein>
<evidence type="ECO:0000313" key="7">
    <source>
        <dbReference type="Proteomes" id="UP001200470"/>
    </source>
</evidence>
<dbReference type="EMBL" id="JADYTN010000014">
    <property type="protein sequence ID" value="MCF2563940.1"/>
    <property type="molecule type" value="Genomic_DNA"/>
</dbReference>
<gene>
    <name evidence="6" type="ORF">I6E12_07420</name>
</gene>
<feature type="domain" description="DUF1232" evidence="5">
    <location>
        <begin position="54"/>
        <end position="88"/>
    </location>
</feature>
<dbReference type="PIRSF" id="PIRSF031804">
    <property type="entry name" value="UCP031804"/>
    <property type="match status" value="1"/>
</dbReference>
<dbReference type="RefSeq" id="WP_173839783.1">
    <property type="nucleotide sequence ID" value="NZ_JADYTN010000014.1"/>
</dbReference>
<dbReference type="Pfam" id="PF06803">
    <property type="entry name" value="DUF1232"/>
    <property type="match status" value="1"/>
</dbReference>
<reference evidence="6 7" key="1">
    <citation type="submission" date="2020-12" db="EMBL/GenBank/DDBJ databases">
        <title>Whole genome sequences of gut porcine anaerobes.</title>
        <authorList>
            <person name="Kubasova T."/>
            <person name="Jahodarova E."/>
            <person name="Rychlik I."/>
        </authorList>
    </citation>
    <scope>NUCLEOTIDE SEQUENCE [LARGE SCALE GENOMIC DNA]</scope>
    <source>
        <strain evidence="6 7">An925</strain>
    </source>
</reference>
<organism evidence="6 7">
    <name type="scientific">Xylanibacter brevis</name>
    <dbReference type="NCBI Taxonomy" id="83231"/>
    <lineage>
        <taxon>Bacteria</taxon>
        <taxon>Pseudomonadati</taxon>
        <taxon>Bacteroidota</taxon>
        <taxon>Bacteroidia</taxon>
        <taxon>Bacteroidales</taxon>
        <taxon>Prevotellaceae</taxon>
        <taxon>Xylanibacter</taxon>
    </lineage>
</organism>
<keyword evidence="4" id="KW-0472">Membrane</keyword>
<dbReference type="InterPro" id="IPR010652">
    <property type="entry name" value="DUF1232"/>
</dbReference>
<comment type="subcellular location">
    <subcellularLocation>
        <location evidence="1">Endomembrane system</location>
        <topology evidence="1">Multi-pass membrane protein</topology>
    </subcellularLocation>
</comment>
<evidence type="ECO:0000256" key="4">
    <source>
        <dbReference type="ARBA" id="ARBA00023136"/>
    </source>
</evidence>
<evidence type="ECO:0000256" key="1">
    <source>
        <dbReference type="ARBA" id="ARBA00004127"/>
    </source>
</evidence>
<proteinExistence type="predicted"/>
<keyword evidence="2" id="KW-0812">Transmembrane</keyword>
<dbReference type="InterPro" id="IPR016983">
    <property type="entry name" value="UCP031804"/>
</dbReference>
<keyword evidence="7" id="KW-1185">Reference proteome</keyword>
<name>A0ABS9CFT4_9BACT</name>